<keyword evidence="1" id="KW-0175">Coiled coil</keyword>
<accession>A0A7W9U7I9</accession>
<dbReference type="Pfam" id="PF13668">
    <property type="entry name" value="Ferritin_2"/>
    <property type="match status" value="1"/>
</dbReference>
<dbReference type="PANTHER" id="PTHR31694">
    <property type="entry name" value="DESICCATION-LIKE PROTEIN"/>
    <property type="match status" value="1"/>
</dbReference>
<dbReference type="InterPro" id="IPR009078">
    <property type="entry name" value="Ferritin-like_SF"/>
</dbReference>
<name>A0A7W9U7I9_9BURK</name>
<gene>
    <name evidence="2" type="ORF">HD842_000195</name>
</gene>
<dbReference type="PANTHER" id="PTHR31694:SF26">
    <property type="entry name" value="OS05G0151100 PROTEIN"/>
    <property type="match status" value="1"/>
</dbReference>
<dbReference type="AlphaFoldDB" id="A0A7W9U7I9"/>
<dbReference type="InterPro" id="IPR052965">
    <property type="entry name" value="Pigment-catalase-like"/>
</dbReference>
<organism evidence="2 3">
    <name type="scientific">Massilia aurea</name>
    <dbReference type="NCBI Taxonomy" id="373040"/>
    <lineage>
        <taxon>Bacteria</taxon>
        <taxon>Pseudomonadati</taxon>
        <taxon>Pseudomonadota</taxon>
        <taxon>Betaproteobacteria</taxon>
        <taxon>Burkholderiales</taxon>
        <taxon>Oxalobacteraceae</taxon>
        <taxon>Telluria group</taxon>
        <taxon>Massilia</taxon>
    </lineage>
</organism>
<evidence type="ECO:0000256" key="1">
    <source>
        <dbReference type="SAM" id="Coils"/>
    </source>
</evidence>
<reference evidence="2 3" key="1">
    <citation type="submission" date="2020-08" db="EMBL/GenBank/DDBJ databases">
        <title>The Agave Microbiome: Exploring the role of microbial communities in plant adaptations to desert environments.</title>
        <authorList>
            <person name="Partida-Martinez L.P."/>
        </authorList>
    </citation>
    <scope>NUCLEOTIDE SEQUENCE [LARGE SCALE GENOMIC DNA]</scope>
    <source>
        <strain evidence="2 3">AT3.2</strain>
    </source>
</reference>
<feature type="coiled-coil region" evidence="1">
    <location>
        <begin position="1"/>
        <end position="28"/>
    </location>
</feature>
<proteinExistence type="predicted"/>
<keyword evidence="3" id="KW-1185">Reference proteome</keyword>
<dbReference type="RefSeq" id="WP_183549775.1">
    <property type="nucleotide sequence ID" value="NZ_JACHBX010000001.1"/>
</dbReference>
<evidence type="ECO:0008006" key="4">
    <source>
        <dbReference type="Google" id="ProtNLM"/>
    </source>
</evidence>
<sequence length="325" mass="33484">MTDTNVTLALLESRKEKLEKRRSFFKNVGGISVGMVGGTFLSACGGSVKDAIAQAAQPTDIDILNFALNLEYLEAQFYSYAVFGTGLAASLTGGTGTQGAVTGGRAVAFKDPLVAQYAKEIAQDEIAHVGFLRAALGSAAVAQPAIDIGGTDPNGAFSNAARAAGLVGPGVAFDPYASDENFLLGAFIFEDVGVTAYKGASPLITNKTFLEAAAGILAAEAYHAGIVRTVLYTKGLTAPTLRTAATAISNARDSLDGSTDVDQGIVNATDSTVSNIVPLDKDGIAFSRTPGDVLNIVYLTKESVTMGGFFPRGVNGLLNMSSAYV</sequence>
<evidence type="ECO:0000313" key="3">
    <source>
        <dbReference type="Proteomes" id="UP000540787"/>
    </source>
</evidence>
<dbReference type="SUPFAM" id="SSF47240">
    <property type="entry name" value="Ferritin-like"/>
    <property type="match status" value="1"/>
</dbReference>
<protein>
    <recommendedName>
        <fullName evidence="4">Ferritin-like domain-containing protein</fullName>
    </recommendedName>
</protein>
<evidence type="ECO:0000313" key="2">
    <source>
        <dbReference type="EMBL" id="MBB6132084.1"/>
    </source>
</evidence>
<comment type="caution">
    <text evidence="2">The sequence shown here is derived from an EMBL/GenBank/DDBJ whole genome shotgun (WGS) entry which is preliminary data.</text>
</comment>
<dbReference type="Proteomes" id="UP000540787">
    <property type="component" value="Unassembled WGS sequence"/>
</dbReference>
<dbReference type="EMBL" id="JACHBX010000001">
    <property type="protein sequence ID" value="MBB6132084.1"/>
    <property type="molecule type" value="Genomic_DNA"/>
</dbReference>